<feature type="transmembrane region" description="Helical" evidence="1">
    <location>
        <begin position="141"/>
        <end position="161"/>
    </location>
</feature>
<keyword evidence="1" id="KW-1133">Transmembrane helix</keyword>
<gene>
    <name evidence="2" type="ORF">BV898_16710</name>
</gene>
<keyword evidence="3" id="KW-1185">Reference proteome</keyword>
<dbReference type="AlphaFoldDB" id="A0A9X6RLX0"/>
<accession>A0A9X6RLX0</accession>
<feature type="transmembrane region" description="Helical" evidence="1">
    <location>
        <begin position="181"/>
        <end position="201"/>
    </location>
</feature>
<evidence type="ECO:0008006" key="4">
    <source>
        <dbReference type="Google" id="ProtNLM"/>
    </source>
</evidence>
<protein>
    <recommendedName>
        <fullName evidence="4">MARVEL domain-containing protein</fullName>
    </recommendedName>
</protein>
<reference evidence="3" key="1">
    <citation type="submission" date="2017-01" db="EMBL/GenBank/DDBJ databases">
        <title>Comparative genomics of anhydrobiosis in the tardigrade Hypsibius dujardini.</title>
        <authorList>
            <person name="Yoshida Y."/>
            <person name="Koutsovoulos G."/>
            <person name="Laetsch D."/>
            <person name="Stevens L."/>
            <person name="Kumar S."/>
            <person name="Horikawa D."/>
            <person name="Ishino K."/>
            <person name="Komine S."/>
            <person name="Tomita M."/>
            <person name="Blaxter M."/>
            <person name="Arakawa K."/>
        </authorList>
    </citation>
    <scope>NUCLEOTIDE SEQUENCE [LARGE SCALE GENOMIC DNA]</scope>
    <source>
        <strain evidence="3">Z151</strain>
    </source>
</reference>
<name>A0A9X6RLX0_HYPEX</name>
<sequence length="210" mass="22670">MVITTTTKTINYSITKGQAVNSVTATVTSTPGCNSTYLTRLPGILKLIELLLALAAVILLATLREQSREVIRSADYYQYSYVSHPWLTYLHEHFLVGEAAFIAAQTVALFVLLILLISYLSSTTSAMIVPKTTNLEKTANIVLAVVLLIAGVQEVVLAVLWRYDEAERTIMEVGPFGVRVAAGALSLLNGLLFVVSAVLSAKELAGPKTL</sequence>
<evidence type="ECO:0000313" key="3">
    <source>
        <dbReference type="Proteomes" id="UP000192578"/>
    </source>
</evidence>
<feature type="transmembrane region" description="Helical" evidence="1">
    <location>
        <begin position="99"/>
        <end position="120"/>
    </location>
</feature>
<comment type="caution">
    <text evidence="2">The sequence shown here is derived from an EMBL/GenBank/DDBJ whole genome shotgun (WGS) entry which is preliminary data.</text>
</comment>
<organism evidence="2 3">
    <name type="scientific">Hypsibius exemplaris</name>
    <name type="common">Freshwater tardigrade</name>
    <dbReference type="NCBI Taxonomy" id="2072580"/>
    <lineage>
        <taxon>Eukaryota</taxon>
        <taxon>Metazoa</taxon>
        <taxon>Ecdysozoa</taxon>
        <taxon>Tardigrada</taxon>
        <taxon>Eutardigrada</taxon>
        <taxon>Parachela</taxon>
        <taxon>Hypsibioidea</taxon>
        <taxon>Hypsibiidae</taxon>
        <taxon>Hypsibius</taxon>
    </lineage>
</organism>
<dbReference type="Proteomes" id="UP000192578">
    <property type="component" value="Unassembled WGS sequence"/>
</dbReference>
<dbReference type="EMBL" id="MTYJ01000259">
    <property type="protein sequence ID" value="OWA52252.1"/>
    <property type="molecule type" value="Genomic_DNA"/>
</dbReference>
<keyword evidence="1" id="KW-0812">Transmembrane</keyword>
<keyword evidence="1" id="KW-0472">Membrane</keyword>
<evidence type="ECO:0000313" key="2">
    <source>
        <dbReference type="EMBL" id="OWA52252.1"/>
    </source>
</evidence>
<feature type="transmembrane region" description="Helical" evidence="1">
    <location>
        <begin position="44"/>
        <end position="63"/>
    </location>
</feature>
<evidence type="ECO:0000256" key="1">
    <source>
        <dbReference type="SAM" id="Phobius"/>
    </source>
</evidence>
<proteinExistence type="predicted"/>